<dbReference type="OrthoDB" id="235631at2"/>
<name>A0A1H4MZY6_9BRAD</name>
<dbReference type="SUPFAM" id="SSF48452">
    <property type="entry name" value="TPR-like"/>
    <property type="match status" value="1"/>
</dbReference>
<dbReference type="AlphaFoldDB" id="A0A1H4MZY6"/>
<evidence type="ECO:0000313" key="2">
    <source>
        <dbReference type="EMBL" id="SEB87922.1"/>
    </source>
</evidence>
<dbReference type="RefSeq" id="WP_092113848.1">
    <property type="nucleotide sequence ID" value="NZ_FNTH01000001.1"/>
</dbReference>
<dbReference type="Gene3D" id="1.25.40.10">
    <property type="entry name" value="Tetratricopeptide repeat domain"/>
    <property type="match status" value="1"/>
</dbReference>
<sequence length="963" mass="106376">MSWVRHGLSNDQPFPGLRPFDHEDHAFFFGRRSQIASLYGLLDRSRFVAVIGSSGSGKSSLTRAGLLPVLEEENEQSRSGKWAWCSMRPGDAPLASLADALAHLADSRDVGGTTSDIRRHHIEYQLGRSSFGLADAVSEAGVGADEKFVLVVDQFEELFRYADRPSETEADRLRDATSRSEAKRFVELLMEGRRSADRDIRVLITMRSDFIGACSDFPGLPEAVSATQFLVPGLELDQIEQIITEPIKRAGAAIDPALVQQLLTDAQGEPDQLPVLQHCLLQLWQQAGVVASQPCEKAPAGEAPADPGEGRPSLARHIDPGCYVAVGKISGALSVHAEKLLPKLRERAVGAVFRALSDIKDGRAIRRALSYAQLRDECGVPDEELRRIVDLFRADDCSFLVTSPAGTANVTDDTVIDVGHEALLRRWERIRGLPGATGDAGDKMPIGWLAQEQKDGRKYQMLLSMLDSDRRSNKVEGIERHWDWWRKGSRTPKWAERYGGNFAGVEDMLRRGLAYQRRSQLVMRSMAVAAGALVLWVGYLQYRNYVDTRERATQQARADENRRLADQNFARSISNAQAFLDRTLAALNAGDMKIAAAVGMEEAAQSAVNSIQKAEGQSAVQPGFDPSPETLSLEIKLDNTATDILIRSKNAEDEARRRATSALQLAEKLVVLQPNSDRAQGLLYESKFRLADVLAEKQPQTTLSLYREARDIAQKLADKSPGEGERQYHLAFSTVKIGEVFRDDQKYGDARQQFELALPIADKLAVDHPDNPVWVAYAPNTMSKLAGVMARQSSPDLDRALELYDAALQRQNALAERFPTNSVVISNRITTRRGRAEVLARKGEWAKASAEFDEVVAGRETLVDADRNNMTSLEYLAMDYERAVSLLFGQLDAGAGEASMPTANLLNKAVTVEAKAHDAWLKLAKVDPKNLSWQKSLTESGKRLDELKLRLGTIQASQEPARQ</sequence>
<protein>
    <recommendedName>
        <fullName evidence="1">Novel STAND NTPase 1 domain-containing protein</fullName>
    </recommendedName>
</protein>
<dbReference type="InterPro" id="IPR011990">
    <property type="entry name" value="TPR-like_helical_dom_sf"/>
</dbReference>
<evidence type="ECO:0000313" key="3">
    <source>
        <dbReference type="Proteomes" id="UP000198992"/>
    </source>
</evidence>
<dbReference type="InterPro" id="IPR027417">
    <property type="entry name" value="P-loop_NTPase"/>
</dbReference>
<dbReference type="EMBL" id="FNTH01000001">
    <property type="protein sequence ID" value="SEB87922.1"/>
    <property type="molecule type" value="Genomic_DNA"/>
</dbReference>
<feature type="domain" description="Novel STAND NTPase 1" evidence="1">
    <location>
        <begin position="13"/>
        <end position="432"/>
    </location>
</feature>
<evidence type="ECO:0000259" key="1">
    <source>
        <dbReference type="Pfam" id="PF20703"/>
    </source>
</evidence>
<gene>
    <name evidence="2" type="ORF">SAMN05444164_0459</name>
</gene>
<organism evidence="2 3">
    <name type="scientific">Bradyrhizobium erythrophlei</name>
    <dbReference type="NCBI Taxonomy" id="1437360"/>
    <lineage>
        <taxon>Bacteria</taxon>
        <taxon>Pseudomonadati</taxon>
        <taxon>Pseudomonadota</taxon>
        <taxon>Alphaproteobacteria</taxon>
        <taxon>Hyphomicrobiales</taxon>
        <taxon>Nitrobacteraceae</taxon>
        <taxon>Bradyrhizobium</taxon>
    </lineage>
</organism>
<proteinExistence type="predicted"/>
<dbReference type="InterPro" id="IPR049052">
    <property type="entry name" value="nSTAND1"/>
</dbReference>
<accession>A0A1H4MZY6</accession>
<reference evidence="2 3" key="1">
    <citation type="submission" date="2016-10" db="EMBL/GenBank/DDBJ databases">
        <authorList>
            <person name="de Groot N.N."/>
        </authorList>
    </citation>
    <scope>NUCLEOTIDE SEQUENCE [LARGE SCALE GENOMIC DNA]</scope>
    <source>
        <strain evidence="2 3">MT12</strain>
    </source>
</reference>
<dbReference type="Gene3D" id="3.40.50.300">
    <property type="entry name" value="P-loop containing nucleotide triphosphate hydrolases"/>
    <property type="match status" value="1"/>
</dbReference>
<dbReference type="Proteomes" id="UP000198992">
    <property type="component" value="Unassembled WGS sequence"/>
</dbReference>
<dbReference type="SUPFAM" id="SSF52540">
    <property type="entry name" value="P-loop containing nucleoside triphosphate hydrolases"/>
    <property type="match status" value="1"/>
</dbReference>
<dbReference type="Pfam" id="PF20703">
    <property type="entry name" value="nSTAND1"/>
    <property type="match status" value="1"/>
</dbReference>